<dbReference type="InterPro" id="IPR036865">
    <property type="entry name" value="CRAL-TRIO_dom_sf"/>
</dbReference>
<keyword evidence="3" id="KW-0333">Golgi apparatus</keyword>
<dbReference type="GO" id="GO:0005886">
    <property type="term" value="C:plasma membrane"/>
    <property type="evidence" value="ECO:0007669"/>
    <property type="project" value="UniProtKB-SubCell"/>
</dbReference>
<sequence>MYFVTEWAFRETRDFGVYLRKIGQVPVQKILRNVKTIKIFIVRTWGNVLSETLKNTTEFIEASNQNSLKHQISSIAACSIAAKKYIGSTTTILDVQGLDLKNFNKTNADLVAGMAKIHNSYYPETLHHMFIINVGYGFKMLFGTTKKFLDPKTISKNLCRYSGVVTVEGIIGVLEVPASLFVKGIVVVHDSIFV</sequence>
<dbReference type="InterPro" id="IPR051026">
    <property type="entry name" value="PI/PC_transfer"/>
</dbReference>
<comment type="subcellular location">
    <subcellularLocation>
        <location evidence="1">Cell membrane</location>
        <topology evidence="1">Peripheral membrane protein</topology>
    </subcellularLocation>
    <subcellularLocation>
        <location evidence="2">Golgi apparatus membrane</location>
        <topology evidence="2">Peripheral membrane protein</topology>
    </subcellularLocation>
</comment>
<dbReference type="InterPro" id="IPR001251">
    <property type="entry name" value="CRAL-TRIO_dom"/>
</dbReference>
<feature type="domain" description="CRAL-TRIO" evidence="5">
    <location>
        <begin position="1"/>
        <end position="180"/>
    </location>
</feature>
<organism evidence="6 7">
    <name type="scientific">Stephania yunnanensis</name>
    <dbReference type="NCBI Taxonomy" id="152371"/>
    <lineage>
        <taxon>Eukaryota</taxon>
        <taxon>Viridiplantae</taxon>
        <taxon>Streptophyta</taxon>
        <taxon>Embryophyta</taxon>
        <taxon>Tracheophyta</taxon>
        <taxon>Spermatophyta</taxon>
        <taxon>Magnoliopsida</taxon>
        <taxon>Ranunculales</taxon>
        <taxon>Menispermaceae</taxon>
        <taxon>Menispermoideae</taxon>
        <taxon>Cissampelideae</taxon>
        <taxon>Stephania</taxon>
    </lineage>
</organism>
<evidence type="ECO:0000313" key="7">
    <source>
        <dbReference type="Proteomes" id="UP001420932"/>
    </source>
</evidence>
<dbReference type="EMBL" id="JBBNAF010000012">
    <property type="protein sequence ID" value="KAK9093313.1"/>
    <property type="molecule type" value="Genomic_DNA"/>
</dbReference>
<keyword evidence="7" id="KW-1185">Reference proteome</keyword>
<comment type="similarity">
    <text evidence="4">Belongs to the SFH family.</text>
</comment>
<dbReference type="PANTHER" id="PTHR45657:SF8">
    <property type="entry name" value="PHOSPHATIDYLINOSITOL_PHOSPHATIDYLCHOLINE TRANSFER PROTEIN SFH13"/>
    <property type="match status" value="1"/>
</dbReference>
<evidence type="ECO:0000256" key="3">
    <source>
        <dbReference type="ARBA" id="ARBA00023034"/>
    </source>
</evidence>
<dbReference type="AlphaFoldDB" id="A0AAP0HLQ3"/>
<dbReference type="GO" id="GO:0000139">
    <property type="term" value="C:Golgi membrane"/>
    <property type="evidence" value="ECO:0007669"/>
    <property type="project" value="UniProtKB-SubCell"/>
</dbReference>
<name>A0AAP0HLQ3_9MAGN</name>
<dbReference type="PANTHER" id="PTHR45657">
    <property type="entry name" value="CRAL-TRIO DOMAIN-CONTAINING PROTEIN YKL091C-RELATED"/>
    <property type="match status" value="1"/>
</dbReference>
<dbReference type="Pfam" id="PF00650">
    <property type="entry name" value="CRAL_TRIO"/>
    <property type="match status" value="1"/>
</dbReference>
<gene>
    <name evidence="6" type="ORF">Syun_028224</name>
</gene>
<dbReference type="SUPFAM" id="SSF52087">
    <property type="entry name" value="CRAL/TRIO domain"/>
    <property type="match status" value="1"/>
</dbReference>
<evidence type="ECO:0000313" key="6">
    <source>
        <dbReference type="EMBL" id="KAK9093313.1"/>
    </source>
</evidence>
<dbReference type="Gene3D" id="3.40.525.10">
    <property type="entry name" value="CRAL-TRIO lipid binding domain"/>
    <property type="match status" value="1"/>
</dbReference>
<reference evidence="6 7" key="1">
    <citation type="submission" date="2024-01" db="EMBL/GenBank/DDBJ databases">
        <title>Genome assemblies of Stephania.</title>
        <authorList>
            <person name="Yang L."/>
        </authorList>
    </citation>
    <scope>NUCLEOTIDE SEQUENCE [LARGE SCALE GENOMIC DNA]</scope>
    <source>
        <strain evidence="6">YNDBR</strain>
        <tissue evidence="6">Leaf</tissue>
    </source>
</reference>
<evidence type="ECO:0000256" key="4">
    <source>
        <dbReference type="ARBA" id="ARBA00038020"/>
    </source>
</evidence>
<accession>A0AAP0HLQ3</accession>
<proteinExistence type="inferred from homology"/>
<protein>
    <recommendedName>
        <fullName evidence="5">CRAL-TRIO domain-containing protein</fullName>
    </recommendedName>
</protein>
<dbReference type="PROSITE" id="PS50191">
    <property type="entry name" value="CRAL_TRIO"/>
    <property type="match status" value="1"/>
</dbReference>
<evidence type="ECO:0000259" key="5">
    <source>
        <dbReference type="PROSITE" id="PS50191"/>
    </source>
</evidence>
<comment type="caution">
    <text evidence="6">The sequence shown here is derived from an EMBL/GenBank/DDBJ whole genome shotgun (WGS) entry which is preliminary data.</text>
</comment>
<evidence type="ECO:0000256" key="2">
    <source>
        <dbReference type="ARBA" id="ARBA00004395"/>
    </source>
</evidence>
<evidence type="ECO:0000256" key="1">
    <source>
        <dbReference type="ARBA" id="ARBA00004202"/>
    </source>
</evidence>
<dbReference type="Proteomes" id="UP001420932">
    <property type="component" value="Unassembled WGS sequence"/>
</dbReference>
<dbReference type="CDD" id="cd00170">
    <property type="entry name" value="SEC14"/>
    <property type="match status" value="1"/>
</dbReference>